<proteinExistence type="predicted"/>
<evidence type="ECO:0000256" key="1">
    <source>
        <dbReference type="SAM" id="MobiDB-lite"/>
    </source>
</evidence>
<keyword evidence="3" id="KW-1185">Reference proteome</keyword>
<accession>A0A292PK14</accession>
<sequence>MAAVSQPPTSPPSQSLARRRGRRPALIPHNEDLSISLSAASAALGMASYSPNREGQRSEGVLWAVLGSAPPPPPPPQWDSQGHTRESGDIAKWGQDAMDVDYDDGDDERVERELVRSLISNDVFTWVNSTDGESDQAYSVASSCGKNMCAASGSETAPTSPLSGNFPEQLEFRRRRLEEAAREDAGRK</sequence>
<evidence type="ECO:0000313" key="3">
    <source>
        <dbReference type="Proteomes" id="UP001412239"/>
    </source>
</evidence>
<feature type="region of interest" description="Disordered" evidence="1">
    <location>
        <begin position="147"/>
        <end position="167"/>
    </location>
</feature>
<name>A0A292PK14_9PEZI</name>
<organism evidence="2 3">
    <name type="scientific">Tuber aestivum</name>
    <name type="common">summer truffle</name>
    <dbReference type="NCBI Taxonomy" id="59557"/>
    <lineage>
        <taxon>Eukaryota</taxon>
        <taxon>Fungi</taxon>
        <taxon>Dikarya</taxon>
        <taxon>Ascomycota</taxon>
        <taxon>Pezizomycotina</taxon>
        <taxon>Pezizomycetes</taxon>
        <taxon>Pezizales</taxon>
        <taxon>Tuberaceae</taxon>
        <taxon>Tuber</taxon>
    </lineage>
</organism>
<reference evidence="2" key="1">
    <citation type="submission" date="2015-10" db="EMBL/GenBank/DDBJ databases">
        <authorList>
            <person name="Regsiter A."/>
            <person name="william w."/>
        </authorList>
    </citation>
    <scope>NUCLEOTIDE SEQUENCE</scope>
    <source>
        <strain evidence="2">Montdore</strain>
    </source>
</reference>
<feature type="compositionally biased region" description="Polar residues" evidence="1">
    <location>
        <begin position="153"/>
        <end position="163"/>
    </location>
</feature>
<protein>
    <submittedName>
        <fullName evidence="2">Uncharacterized protein</fullName>
    </submittedName>
</protein>
<dbReference type="AlphaFoldDB" id="A0A292PK14"/>
<feature type="region of interest" description="Disordered" evidence="1">
    <location>
        <begin position="65"/>
        <end position="104"/>
    </location>
</feature>
<dbReference type="Proteomes" id="UP001412239">
    <property type="component" value="Unassembled WGS sequence"/>
</dbReference>
<gene>
    <name evidence="2" type="ORF">GSTUAT00008480001</name>
</gene>
<feature type="region of interest" description="Disordered" evidence="1">
    <location>
        <begin position="1"/>
        <end position="32"/>
    </location>
</feature>
<dbReference type="EMBL" id="LN891208">
    <property type="protein sequence ID" value="CUS07464.1"/>
    <property type="molecule type" value="Genomic_DNA"/>
</dbReference>
<evidence type="ECO:0000313" key="2">
    <source>
        <dbReference type="EMBL" id="CUS07464.1"/>
    </source>
</evidence>